<name>A0A1M5V847_9CLOT</name>
<sequence>MKKIASFLILILLFAFIPFFQAEATQTKLLVEKISTIPTELHPGEKFSLEFALKNNGDRDLENVFITLKNIEGKETLEGFSPVESTNELFIGTIKKGESLTKSINLITSPNLTVGTYNLVVTVSFKEKDRSAVYDENKTIGLLIENKANLIISNLNLPNNDSSDDSNVEFVNSGKSLLSNVMIKLSTNGEESTQFYGDLDVGEQDTMDLEIPLNVDVNGIVEISFTDEMNREGKVSKAFKIDLPDESIEENSKTEEKKGFFSKIGSFFKAIFGLGN</sequence>
<evidence type="ECO:0008006" key="4">
    <source>
        <dbReference type="Google" id="ProtNLM"/>
    </source>
</evidence>
<proteinExistence type="predicted"/>
<dbReference type="RefSeq" id="WP_073338429.1">
    <property type="nucleotide sequence ID" value="NZ_FQXM01000010.1"/>
</dbReference>
<dbReference type="EMBL" id="FQXM01000010">
    <property type="protein sequence ID" value="SHH71254.1"/>
    <property type="molecule type" value="Genomic_DNA"/>
</dbReference>
<organism evidence="2 3">
    <name type="scientific">Clostridium grantii DSM 8605</name>
    <dbReference type="NCBI Taxonomy" id="1121316"/>
    <lineage>
        <taxon>Bacteria</taxon>
        <taxon>Bacillati</taxon>
        <taxon>Bacillota</taxon>
        <taxon>Clostridia</taxon>
        <taxon>Eubacteriales</taxon>
        <taxon>Clostridiaceae</taxon>
        <taxon>Clostridium</taxon>
    </lineage>
</organism>
<dbReference type="InterPro" id="IPR013783">
    <property type="entry name" value="Ig-like_fold"/>
</dbReference>
<dbReference type="AlphaFoldDB" id="A0A1M5V847"/>
<evidence type="ECO:0000313" key="2">
    <source>
        <dbReference type="EMBL" id="SHH71254.1"/>
    </source>
</evidence>
<dbReference type="PANTHER" id="PTHR35902:SF3">
    <property type="entry name" value="NPCBM-ASSOCIATED, NEW3 DOMAIN OF ALPHA-GALACTOSIDASE"/>
    <property type="match status" value="1"/>
</dbReference>
<dbReference type="PANTHER" id="PTHR35902">
    <property type="entry name" value="S-LAYER DOMAIN-LIKE PROTEIN-RELATED"/>
    <property type="match status" value="1"/>
</dbReference>
<keyword evidence="1" id="KW-0732">Signal</keyword>
<reference evidence="2 3" key="1">
    <citation type="submission" date="2016-11" db="EMBL/GenBank/DDBJ databases">
        <authorList>
            <person name="Jaros S."/>
            <person name="Januszkiewicz K."/>
            <person name="Wedrychowicz H."/>
        </authorList>
    </citation>
    <scope>NUCLEOTIDE SEQUENCE [LARGE SCALE GENOMIC DNA]</scope>
    <source>
        <strain evidence="2 3">DSM 8605</strain>
    </source>
</reference>
<dbReference type="Gene3D" id="2.60.40.10">
    <property type="entry name" value="Immunoglobulins"/>
    <property type="match status" value="1"/>
</dbReference>
<evidence type="ECO:0000256" key="1">
    <source>
        <dbReference type="SAM" id="SignalP"/>
    </source>
</evidence>
<evidence type="ECO:0000313" key="3">
    <source>
        <dbReference type="Proteomes" id="UP000184447"/>
    </source>
</evidence>
<keyword evidence="3" id="KW-1185">Reference proteome</keyword>
<gene>
    <name evidence="2" type="ORF">SAMN02745207_02151</name>
</gene>
<dbReference type="Proteomes" id="UP000184447">
    <property type="component" value="Unassembled WGS sequence"/>
</dbReference>
<dbReference type="OrthoDB" id="1921812at2"/>
<feature type="signal peptide" evidence="1">
    <location>
        <begin position="1"/>
        <end position="24"/>
    </location>
</feature>
<feature type="chain" id="PRO_5012906461" description="CARDB protein" evidence="1">
    <location>
        <begin position="25"/>
        <end position="276"/>
    </location>
</feature>
<protein>
    <recommendedName>
        <fullName evidence="4">CARDB protein</fullName>
    </recommendedName>
</protein>
<dbReference type="STRING" id="1121316.SAMN02745207_02151"/>
<accession>A0A1M5V847</accession>